<feature type="transmembrane region" description="Helical" evidence="5">
    <location>
        <begin position="218"/>
        <end position="238"/>
    </location>
</feature>
<evidence type="ECO:0000256" key="4">
    <source>
        <dbReference type="ARBA" id="ARBA00023136"/>
    </source>
</evidence>
<keyword evidence="2 5" id="KW-0812">Transmembrane</keyword>
<feature type="transmembrane region" description="Helical" evidence="5">
    <location>
        <begin position="21"/>
        <end position="46"/>
    </location>
</feature>
<dbReference type="Proteomes" id="UP001302429">
    <property type="component" value="Chromosome"/>
</dbReference>
<reference evidence="7 8" key="1">
    <citation type="submission" date="2023-10" db="EMBL/GenBank/DDBJ databases">
        <title>Complete genome sequence of a Sphingomonadaceae bacterium.</title>
        <authorList>
            <person name="Yan C."/>
        </authorList>
    </citation>
    <scope>NUCLEOTIDE SEQUENCE [LARGE SCALE GENOMIC DNA]</scope>
    <source>
        <strain evidence="7 8">SCSIO 66989</strain>
    </source>
</reference>
<accession>A0AA97F8B5</accession>
<gene>
    <name evidence="7" type="ORF">RB602_06130</name>
</gene>
<sequence>MASQGLLNGKPLSIGSLMRHFWRQISVTWFLTLLETGLLATLPLLIGMSIDGLLSDSWTSFFWLLSAMALVLLLAVARRAYDTRAYGNMAVELGDAVAENGRDQPVSAVNARVEMSHELIQFLEDEAPILLTAIVQIIVSLGVLFAFHGALAASAGGATLAGLLIYTLSAKRFYALNHDMNAQAEQQVAILSGRERSAIRHHLSLLRGHYVRLSDTEAIVYGLIFAVLLAMLGFNLWFAATQTAASPGQIFSIVVYSFEFLESAIALPAALQSLTRLAEITQRINGEAKAA</sequence>
<feature type="transmembrane region" description="Helical" evidence="5">
    <location>
        <begin position="153"/>
        <end position="170"/>
    </location>
</feature>
<dbReference type="GO" id="GO:0140359">
    <property type="term" value="F:ABC-type transporter activity"/>
    <property type="evidence" value="ECO:0007669"/>
    <property type="project" value="InterPro"/>
</dbReference>
<keyword evidence="4 5" id="KW-0472">Membrane</keyword>
<evidence type="ECO:0000313" key="8">
    <source>
        <dbReference type="Proteomes" id="UP001302429"/>
    </source>
</evidence>
<dbReference type="Gene3D" id="1.20.1560.10">
    <property type="entry name" value="ABC transporter type 1, transmembrane domain"/>
    <property type="match status" value="1"/>
</dbReference>
<name>A0AA97F8B5_9SPHN</name>
<feature type="domain" description="ABC transmembrane type-1" evidence="6">
    <location>
        <begin position="121"/>
        <end position="276"/>
    </location>
</feature>
<dbReference type="GO" id="GO:0005524">
    <property type="term" value="F:ATP binding"/>
    <property type="evidence" value="ECO:0007669"/>
    <property type="project" value="InterPro"/>
</dbReference>
<dbReference type="SUPFAM" id="SSF90123">
    <property type="entry name" value="ABC transporter transmembrane region"/>
    <property type="match status" value="1"/>
</dbReference>
<dbReference type="RefSeq" id="WP_317083895.1">
    <property type="nucleotide sequence ID" value="NZ_CP136594.1"/>
</dbReference>
<organism evidence="7 8">
    <name type="scientific">Alterisphingorhabdus coralli</name>
    <dbReference type="NCBI Taxonomy" id="3071408"/>
    <lineage>
        <taxon>Bacteria</taxon>
        <taxon>Pseudomonadati</taxon>
        <taxon>Pseudomonadota</taxon>
        <taxon>Alphaproteobacteria</taxon>
        <taxon>Sphingomonadales</taxon>
        <taxon>Sphingomonadaceae</taxon>
        <taxon>Alterisphingorhabdus (ex Yan et al. 2024)</taxon>
    </lineage>
</organism>
<dbReference type="InterPro" id="IPR036640">
    <property type="entry name" value="ABC1_TM_sf"/>
</dbReference>
<dbReference type="KEGG" id="acoa:RB602_06130"/>
<dbReference type="AlphaFoldDB" id="A0AA97F8B5"/>
<comment type="subcellular location">
    <subcellularLocation>
        <location evidence="1">Cell membrane</location>
        <topology evidence="1">Multi-pass membrane protein</topology>
    </subcellularLocation>
</comment>
<evidence type="ECO:0000256" key="5">
    <source>
        <dbReference type="SAM" id="Phobius"/>
    </source>
</evidence>
<dbReference type="GO" id="GO:0005886">
    <property type="term" value="C:plasma membrane"/>
    <property type="evidence" value="ECO:0007669"/>
    <property type="project" value="UniProtKB-SubCell"/>
</dbReference>
<dbReference type="Pfam" id="PF13748">
    <property type="entry name" value="ABC_membrane_3"/>
    <property type="match status" value="1"/>
</dbReference>
<evidence type="ECO:0000256" key="2">
    <source>
        <dbReference type="ARBA" id="ARBA00022692"/>
    </source>
</evidence>
<dbReference type="PROSITE" id="PS50929">
    <property type="entry name" value="ABC_TM1F"/>
    <property type="match status" value="1"/>
</dbReference>
<keyword evidence="8" id="KW-1185">Reference proteome</keyword>
<evidence type="ECO:0000256" key="3">
    <source>
        <dbReference type="ARBA" id="ARBA00022989"/>
    </source>
</evidence>
<keyword evidence="3 5" id="KW-1133">Transmembrane helix</keyword>
<evidence type="ECO:0000313" key="7">
    <source>
        <dbReference type="EMBL" id="WOE76289.1"/>
    </source>
</evidence>
<evidence type="ECO:0000259" key="6">
    <source>
        <dbReference type="PROSITE" id="PS50929"/>
    </source>
</evidence>
<dbReference type="EMBL" id="CP136594">
    <property type="protein sequence ID" value="WOE76289.1"/>
    <property type="molecule type" value="Genomic_DNA"/>
</dbReference>
<evidence type="ECO:0000256" key="1">
    <source>
        <dbReference type="ARBA" id="ARBA00004651"/>
    </source>
</evidence>
<dbReference type="InterPro" id="IPR011527">
    <property type="entry name" value="ABC1_TM_dom"/>
</dbReference>
<protein>
    <submittedName>
        <fullName evidence="7">ABC transporter six-transmembrane domain-containing protein</fullName>
    </submittedName>
</protein>
<proteinExistence type="predicted"/>
<feature type="transmembrane region" description="Helical" evidence="5">
    <location>
        <begin position="58"/>
        <end position="77"/>
    </location>
</feature>